<dbReference type="Gene3D" id="2.40.250.10">
    <property type="entry name" value="Core binding factor, beta subunit"/>
    <property type="match status" value="1"/>
</dbReference>
<dbReference type="InterPro" id="IPR003417">
    <property type="entry name" value="CBF_beta"/>
</dbReference>
<comment type="caution">
    <text evidence="1">The sequence shown here is derived from an EMBL/GenBank/DDBJ whole genome shotgun (WGS) entry which is preliminary data.</text>
</comment>
<protein>
    <submittedName>
        <fullName evidence="1">Uncharacterized protein</fullName>
    </submittedName>
</protein>
<dbReference type="Pfam" id="PF02312">
    <property type="entry name" value="CBF_beta"/>
    <property type="match status" value="1"/>
</dbReference>
<dbReference type="SUPFAM" id="SSF50723">
    <property type="entry name" value="Core binding factor beta, CBF"/>
    <property type="match status" value="1"/>
</dbReference>
<dbReference type="EMBL" id="JAVFWL010000001">
    <property type="protein sequence ID" value="KAK6728537.1"/>
    <property type="molecule type" value="Genomic_DNA"/>
</dbReference>
<name>A0ABR1BQ57_NECAM</name>
<gene>
    <name evidence="1" type="primary">Necator_chrI.g2025</name>
    <name evidence="1" type="ORF">RB195_005899</name>
</gene>
<keyword evidence="2" id="KW-1185">Reference proteome</keyword>
<organism evidence="1 2">
    <name type="scientific">Necator americanus</name>
    <name type="common">Human hookworm</name>
    <dbReference type="NCBI Taxonomy" id="51031"/>
    <lineage>
        <taxon>Eukaryota</taxon>
        <taxon>Metazoa</taxon>
        <taxon>Ecdysozoa</taxon>
        <taxon>Nematoda</taxon>
        <taxon>Chromadorea</taxon>
        <taxon>Rhabditida</taxon>
        <taxon>Rhabditina</taxon>
        <taxon>Rhabditomorpha</taxon>
        <taxon>Strongyloidea</taxon>
        <taxon>Ancylostomatidae</taxon>
        <taxon>Bunostominae</taxon>
        <taxon>Necator</taxon>
    </lineage>
</organism>
<dbReference type="Proteomes" id="UP001303046">
    <property type="component" value="Unassembled WGS sequence"/>
</dbReference>
<evidence type="ECO:0000313" key="2">
    <source>
        <dbReference type="Proteomes" id="UP001303046"/>
    </source>
</evidence>
<sequence length="158" mass="18021">MDDPGILLLMTASVAMRNVCAPHTPPCLRFVRMGSKTRRDMIASVPNPREVFRSDEFLVQLAQPSTVRFSPFEHAPVEERRERFREAIAQRKLALVDFESFPFLFNGVLCTARGHMDSNLLTGRVQFRLSEETNTARDGNETWSPEQINNLRTMGLPL</sequence>
<dbReference type="InterPro" id="IPR036552">
    <property type="entry name" value="CBF_bsu_sf"/>
</dbReference>
<evidence type="ECO:0000313" key="1">
    <source>
        <dbReference type="EMBL" id="KAK6728537.1"/>
    </source>
</evidence>
<proteinExistence type="predicted"/>
<reference evidence="1 2" key="1">
    <citation type="submission" date="2023-08" db="EMBL/GenBank/DDBJ databases">
        <title>A Necator americanus chromosomal reference genome.</title>
        <authorList>
            <person name="Ilik V."/>
            <person name="Petrzelkova K.J."/>
            <person name="Pardy F."/>
            <person name="Fuh T."/>
            <person name="Niatou-Singa F.S."/>
            <person name="Gouil Q."/>
            <person name="Baker L."/>
            <person name="Ritchie M.E."/>
            <person name="Jex A.R."/>
            <person name="Gazzola D."/>
            <person name="Li H."/>
            <person name="Toshio Fujiwara R."/>
            <person name="Zhan B."/>
            <person name="Aroian R.V."/>
            <person name="Pafco B."/>
            <person name="Schwarz E.M."/>
        </authorList>
    </citation>
    <scope>NUCLEOTIDE SEQUENCE [LARGE SCALE GENOMIC DNA]</scope>
    <source>
        <strain evidence="1 2">Aroian</strain>
        <tissue evidence="1">Whole animal</tissue>
    </source>
</reference>
<accession>A0ABR1BQ57</accession>